<feature type="domain" description="YagK/YfjJ C-terminal" evidence="1">
    <location>
        <begin position="31"/>
        <end position="214"/>
    </location>
</feature>
<protein>
    <recommendedName>
        <fullName evidence="1">YagK/YfjJ C-terminal domain-containing protein</fullName>
    </recommendedName>
</protein>
<dbReference type="Proteomes" id="UP000243793">
    <property type="component" value="Chromosome"/>
</dbReference>
<evidence type="ECO:0000313" key="3">
    <source>
        <dbReference type="Proteomes" id="UP000243793"/>
    </source>
</evidence>
<reference evidence="3" key="1">
    <citation type="submission" date="2017-05" db="EMBL/GenBank/DDBJ databases">
        <authorList>
            <person name="Sung H."/>
        </authorList>
    </citation>
    <scope>NUCLEOTIDE SEQUENCE [LARGE SCALE GENOMIC DNA]</scope>
    <source>
        <strain evidence="3">AMac2203</strain>
    </source>
</reference>
<proteinExistence type="predicted"/>
<name>A0A1Y0CUE7_9GAMM</name>
<dbReference type="OrthoDB" id="5701642at2"/>
<evidence type="ECO:0000313" key="2">
    <source>
        <dbReference type="EMBL" id="ART78912.1"/>
    </source>
</evidence>
<sequence length="216" mass="25368">MTTYSKRKCVSKRRYKKSYKNKIKVTLDRALSEHPRTFSIRFDLRFPKPVTDEDSKKVIWYQINNDRGVISRFFDSFKEMVKADMNKRIKSGVRVHKTSVRYVWAREKDTSVNVHYHVHVFVNKDTYFKFVSSKENKPVLRSLAIRAWASALGIEPDIAVPLVYVPDNSTCSLNKNELAHIFEEQYNTLLNRIYYLAKEETKYTEDGGRSFGCSSK</sequence>
<keyword evidence="3" id="KW-1185">Reference proteome</keyword>
<accession>A0A1Y0CUE7</accession>
<dbReference type="AlphaFoldDB" id="A0A1Y0CUE7"/>
<gene>
    <name evidence="2" type="ORF">CBP12_01080</name>
</gene>
<evidence type="ECO:0000259" key="1">
    <source>
        <dbReference type="Pfam" id="PF11726"/>
    </source>
</evidence>
<dbReference type="KEGG" id="ocm:CBP12_01080"/>
<dbReference type="RefSeq" id="WP_086962133.1">
    <property type="nucleotide sequence ID" value="NZ_CP021376.1"/>
</dbReference>
<dbReference type="InterPro" id="IPR057271">
    <property type="entry name" value="YagK_YfjJ_C"/>
</dbReference>
<dbReference type="Pfam" id="PF11726">
    <property type="entry name" value="YagK_YfjJ_C"/>
    <property type="match status" value="1"/>
</dbReference>
<organism evidence="2 3">
    <name type="scientific">Oceanisphaera avium</name>
    <dbReference type="NCBI Taxonomy" id="1903694"/>
    <lineage>
        <taxon>Bacteria</taxon>
        <taxon>Pseudomonadati</taxon>
        <taxon>Pseudomonadota</taxon>
        <taxon>Gammaproteobacteria</taxon>
        <taxon>Aeromonadales</taxon>
        <taxon>Aeromonadaceae</taxon>
        <taxon>Oceanisphaera</taxon>
    </lineage>
</organism>
<dbReference type="EMBL" id="CP021376">
    <property type="protein sequence ID" value="ART78912.1"/>
    <property type="molecule type" value="Genomic_DNA"/>
</dbReference>